<dbReference type="SMART" id="SM00256">
    <property type="entry name" value="FBOX"/>
    <property type="match status" value="1"/>
</dbReference>
<dbReference type="PANTHER" id="PTHR31672">
    <property type="entry name" value="BNACNNG10540D PROTEIN"/>
    <property type="match status" value="1"/>
</dbReference>
<organism evidence="2 3">
    <name type="scientific">Ceratodon purpureus</name>
    <name type="common">Fire moss</name>
    <name type="synonym">Dicranum purpureum</name>
    <dbReference type="NCBI Taxonomy" id="3225"/>
    <lineage>
        <taxon>Eukaryota</taxon>
        <taxon>Viridiplantae</taxon>
        <taxon>Streptophyta</taxon>
        <taxon>Embryophyta</taxon>
        <taxon>Bryophyta</taxon>
        <taxon>Bryophytina</taxon>
        <taxon>Bryopsida</taxon>
        <taxon>Dicranidae</taxon>
        <taxon>Pseudoditrichales</taxon>
        <taxon>Ditrichaceae</taxon>
        <taxon>Ceratodon</taxon>
    </lineage>
</organism>
<dbReference type="InterPro" id="IPR036047">
    <property type="entry name" value="F-box-like_dom_sf"/>
</dbReference>
<evidence type="ECO:0000313" key="3">
    <source>
        <dbReference type="Proteomes" id="UP000822688"/>
    </source>
</evidence>
<dbReference type="Proteomes" id="UP000822688">
    <property type="component" value="Chromosome 6"/>
</dbReference>
<dbReference type="AlphaFoldDB" id="A0A8T0HFD0"/>
<dbReference type="InterPro" id="IPR001810">
    <property type="entry name" value="F-box_dom"/>
</dbReference>
<dbReference type="Gene3D" id="2.120.10.80">
    <property type="entry name" value="Kelch-type beta propeller"/>
    <property type="match status" value="1"/>
</dbReference>
<gene>
    <name evidence="2" type="ORF">KC19_6G083700</name>
</gene>
<dbReference type="EMBL" id="CM026427">
    <property type="protein sequence ID" value="KAG0569337.1"/>
    <property type="molecule type" value="Genomic_DNA"/>
</dbReference>
<accession>A0A8T0HFD0</accession>
<evidence type="ECO:0000259" key="1">
    <source>
        <dbReference type="PROSITE" id="PS50181"/>
    </source>
</evidence>
<dbReference type="SUPFAM" id="SSF117281">
    <property type="entry name" value="Kelch motif"/>
    <property type="match status" value="1"/>
</dbReference>
<dbReference type="InterPro" id="IPR056592">
    <property type="entry name" value="Beta-prop_At3g26010-like"/>
</dbReference>
<reference evidence="2 3" key="1">
    <citation type="submission" date="2020-06" db="EMBL/GenBank/DDBJ databases">
        <title>WGS assembly of Ceratodon purpureus strain R40.</title>
        <authorList>
            <person name="Carey S.B."/>
            <person name="Jenkins J."/>
            <person name="Shu S."/>
            <person name="Lovell J.T."/>
            <person name="Sreedasyam A."/>
            <person name="Maumus F."/>
            <person name="Tiley G.P."/>
            <person name="Fernandez-Pozo N."/>
            <person name="Barry K."/>
            <person name="Chen C."/>
            <person name="Wang M."/>
            <person name="Lipzen A."/>
            <person name="Daum C."/>
            <person name="Saski C.A."/>
            <person name="Payton A.C."/>
            <person name="Mcbreen J.C."/>
            <person name="Conrad R.E."/>
            <person name="Kollar L.M."/>
            <person name="Olsson S."/>
            <person name="Huttunen S."/>
            <person name="Landis J.B."/>
            <person name="Wickett N.J."/>
            <person name="Johnson M.G."/>
            <person name="Rensing S.A."/>
            <person name="Grimwood J."/>
            <person name="Schmutz J."/>
            <person name="Mcdaniel S.F."/>
        </authorList>
    </citation>
    <scope>NUCLEOTIDE SEQUENCE [LARGE SCALE GENOMIC DNA]</scope>
    <source>
        <strain evidence="2 3">R40</strain>
    </source>
</reference>
<dbReference type="InterPro" id="IPR015915">
    <property type="entry name" value="Kelch-typ_b-propeller"/>
</dbReference>
<dbReference type="PROSITE" id="PS50181">
    <property type="entry name" value="FBOX"/>
    <property type="match status" value="1"/>
</dbReference>
<name>A0A8T0HFD0_CERPU</name>
<dbReference type="CDD" id="cd22157">
    <property type="entry name" value="F-box_AtFBW1-like"/>
    <property type="match status" value="1"/>
</dbReference>
<evidence type="ECO:0000313" key="2">
    <source>
        <dbReference type="EMBL" id="KAG0569337.1"/>
    </source>
</evidence>
<keyword evidence="3" id="KW-1185">Reference proteome</keyword>
<dbReference type="SUPFAM" id="SSF81383">
    <property type="entry name" value="F-box domain"/>
    <property type="match status" value="1"/>
</dbReference>
<protein>
    <recommendedName>
        <fullName evidence="1">F-box domain-containing protein</fullName>
    </recommendedName>
</protein>
<dbReference type="PANTHER" id="PTHR31672:SF2">
    <property type="entry name" value="F-BOX DOMAIN-CONTAINING PROTEIN"/>
    <property type="match status" value="1"/>
</dbReference>
<comment type="caution">
    <text evidence="2">The sequence shown here is derived from an EMBL/GenBank/DDBJ whole genome shotgun (WGS) entry which is preliminary data.</text>
</comment>
<sequence>MAQGSMDLGELPLEIIERVLSFLPVLALCRFRSVCKAWKEILCRPSFHDLRDVNGVKEDYLFLMRYVTNGTTTKHGIYRLCRGRTTFLDVGAKRWYSIKTDRESCGNELDVAAVSMNDGLVCELARLPGDVGEVCVLFVVDPVANTRRELPELPTSYALWANTVTPTIVISVDNVARSFRVFLLVFTKQAETEMYVYESSSGEWRGLASPPKERGLAEETSAVILHGILYVVFNTPHPNTMCSLLSYNLKENMWRVLQDVPRCTEREGPDPRVFVRDNELWMTRWYHPWMQEDLYVELAKILINDDSSVKLVPIMGIPHSVIHDRLGERNLYAYLFPCTLSNGSWDPVVWMSVFSGKMILWKCEENLMDVLPTHPVLHLKEDKAPQSDMSDEEDDCYTYYGAWYMNLSMRNILSPSRPVTIDPHT</sequence>
<dbReference type="Pfam" id="PF24750">
    <property type="entry name" value="b-prop_At3g26010-like"/>
    <property type="match status" value="1"/>
</dbReference>
<dbReference type="Gene3D" id="1.20.1280.50">
    <property type="match status" value="1"/>
</dbReference>
<feature type="domain" description="F-box" evidence="1">
    <location>
        <begin position="5"/>
        <end position="50"/>
    </location>
</feature>
<dbReference type="InterPro" id="IPR050796">
    <property type="entry name" value="SCF_F-box_component"/>
</dbReference>
<dbReference type="Pfam" id="PF00646">
    <property type="entry name" value="F-box"/>
    <property type="match status" value="1"/>
</dbReference>
<proteinExistence type="predicted"/>
<dbReference type="OrthoDB" id="687122at2759"/>